<proteinExistence type="predicted"/>
<feature type="compositionally biased region" description="Basic and acidic residues" evidence="1">
    <location>
        <begin position="347"/>
        <end position="370"/>
    </location>
</feature>
<feature type="compositionally biased region" description="Basic and acidic residues" evidence="1">
    <location>
        <begin position="316"/>
        <end position="336"/>
    </location>
</feature>
<dbReference type="AlphaFoldDB" id="A0A8K0HTH5"/>
<dbReference type="EMBL" id="VOIH02000001">
    <property type="protein sequence ID" value="KAF3457725.1"/>
    <property type="molecule type" value="Genomic_DNA"/>
</dbReference>
<gene>
    <name evidence="2" type="ORF">FNV43_RR02383</name>
</gene>
<feature type="compositionally biased region" description="Basic and acidic residues" evidence="1">
    <location>
        <begin position="192"/>
        <end position="215"/>
    </location>
</feature>
<accession>A0A8K0HTH5</accession>
<evidence type="ECO:0000313" key="2">
    <source>
        <dbReference type="EMBL" id="KAF3457725.1"/>
    </source>
</evidence>
<feature type="compositionally biased region" description="Basic and acidic residues" evidence="1">
    <location>
        <begin position="387"/>
        <end position="427"/>
    </location>
</feature>
<feature type="region of interest" description="Disordered" evidence="1">
    <location>
        <begin position="186"/>
        <end position="219"/>
    </location>
</feature>
<sequence length="617" mass="69696">MRCLSRDENVRARIGRLRKDVGEIRLKATRRIARHASTLFSLEILFVLRLDNRAFNVFGGNLPLLGAFGVRSFSAASLSPPFEGLKNFAQNRCPLSFSASRCFRVERLEVLSLTVFQVGSTESPILGNIHPEMGEYSTWGKVLDLESTHPKGMNLNSGSTQPKEEGVLDLRRKVLDLGKARPGRKILNLERAQPREERSSTGRLRPGEEDPRPRESSIWGDKFSNQGAFKLRRKILTQGILNLMWEILTEGVLNLRRLVLDPSRVSTLRGRFSTKGELDLGRRKVLSPERARLGRKILDQGDFDLRRNVIDSGRLRPGKEGRVRRGEGVLDPRRESSTWGRRYSTKGKLDLGRKVLDPGKPRPGEVEPLPRESSTWGGRSSTQGDFDLGRKVLDPRIPRSGEVNTRPRESALPREERARPGEADIQLKESSTWGERSSTQGYFDLGRKILDPRRALDLGRYVLDSGSTQPERLSISFFNSKHSSEVAGNSHDYFLGGRQLEAPPHYAVFLAHRLSLRFSSSSRGHNARLRISKGNCLKVFALLENEPSKYHARLSRYENVKVRAGRLEVVLFCYGEEFRRKMDLSRRIVGHASTLLTANTLCSQAKGNVCFLRRLLA</sequence>
<evidence type="ECO:0000256" key="1">
    <source>
        <dbReference type="SAM" id="MobiDB-lite"/>
    </source>
</evidence>
<name>A0A8K0HTH5_9ROSA</name>
<feature type="compositionally biased region" description="Polar residues" evidence="1">
    <location>
        <begin position="372"/>
        <end position="384"/>
    </location>
</feature>
<comment type="caution">
    <text evidence="2">The sequence shown here is derived from an EMBL/GenBank/DDBJ whole genome shotgun (WGS) entry which is preliminary data.</text>
</comment>
<feature type="compositionally biased region" description="Polar residues" evidence="1">
    <location>
        <begin position="428"/>
        <end position="437"/>
    </location>
</feature>
<reference evidence="2" key="1">
    <citation type="submission" date="2020-03" db="EMBL/GenBank/DDBJ databases">
        <title>A high-quality chromosome-level genome assembly of a woody plant with both climbing and erect habits, Rhamnella rubrinervis.</title>
        <authorList>
            <person name="Lu Z."/>
            <person name="Yang Y."/>
            <person name="Zhu X."/>
            <person name="Sun Y."/>
        </authorList>
    </citation>
    <scope>NUCLEOTIDE SEQUENCE</scope>
    <source>
        <strain evidence="2">BYM</strain>
        <tissue evidence="2">Leaf</tissue>
    </source>
</reference>
<feature type="region of interest" description="Disordered" evidence="1">
    <location>
        <begin position="316"/>
        <end position="437"/>
    </location>
</feature>
<keyword evidence="3" id="KW-1185">Reference proteome</keyword>
<organism evidence="2 3">
    <name type="scientific">Rhamnella rubrinervis</name>
    <dbReference type="NCBI Taxonomy" id="2594499"/>
    <lineage>
        <taxon>Eukaryota</taxon>
        <taxon>Viridiplantae</taxon>
        <taxon>Streptophyta</taxon>
        <taxon>Embryophyta</taxon>
        <taxon>Tracheophyta</taxon>
        <taxon>Spermatophyta</taxon>
        <taxon>Magnoliopsida</taxon>
        <taxon>eudicotyledons</taxon>
        <taxon>Gunneridae</taxon>
        <taxon>Pentapetalae</taxon>
        <taxon>rosids</taxon>
        <taxon>fabids</taxon>
        <taxon>Rosales</taxon>
        <taxon>Rhamnaceae</taxon>
        <taxon>rhamnoid group</taxon>
        <taxon>Rhamneae</taxon>
        <taxon>Rhamnella</taxon>
    </lineage>
</organism>
<protein>
    <submittedName>
        <fullName evidence="2">Uncharacterized protein</fullName>
    </submittedName>
</protein>
<dbReference type="Proteomes" id="UP000796880">
    <property type="component" value="Unassembled WGS sequence"/>
</dbReference>
<evidence type="ECO:0000313" key="3">
    <source>
        <dbReference type="Proteomes" id="UP000796880"/>
    </source>
</evidence>